<accession>A0ABV2EL88</accession>
<dbReference type="PANTHER" id="PTHR34606">
    <property type="entry name" value="BON DOMAIN-CONTAINING PROTEIN"/>
    <property type="match status" value="1"/>
</dbReference>
<dbReference type="InterPro" id="IPR014004">
    <property type="entry name" value="Transpt-assoc_nodulatn_dom_bac"/>
</dbReference>
<name>A0ABV2EL88_9CAUL</name>
<proteinExistence type="predicted"/>
<keyword evidence="4" id="KW-1185">Reference proteome</keyword>
<comment type="caution">
    <text evidence="3">The sequence shown here is derived from an EMBL/GenBank/DDBJ whole genome shotgun (WGS) entry which is preliminary data.</text>
</comment>
<feature type="domain" description="BON" evidence="2">
    <location>
        <begin position="188"/>
        <end position="256"/>
    </location>
</feature>
<dbReference type="PANTHER" id="PTHR34606:SF15">
    <property type="entry name" value="BON DOMAIN-CONTAINING PROTEIN"/>
    <property type="match status" value="1"/>
</dbReference>
<protein>
    <submittedName>
        <fullName evidence="3">Osmotically-inducible protein OsmY</fullName>
    </submittedName>
</protein>
<evidence type="ECO:0000313" key="4">
    <source>
        <dbReference type="Proteomes" id="UP001549110"/>
    </source>
</evidence>
<dbReference type="InterPro" id="IPR007055">
    <property type="entry name" value="BON_dom"/>
</dbReference>
<dbReference type="PROSITE" id="PS50914">
    <property type="entry name" value="BON"/>
    <property type="match status" value="1"/>
</dbReference>
<dbReference type="SMART" id="SM00749">
    <property type="entry name" value="BON"/>
    <property type="match status" value="1"/>
</dbReference>
<evidence type="ECO:0000313" key="3">
    <source>
        <dbReference type="EMBL" id="MET3527810.1"/>
    </source>
</evidence>
<dbReference type="Gene3D" id="3.30.1340.30">
    <property type="match status" value="1"/>
</dbReference>
<feature type="region of interest" description="Disordered" evidence="1">
    <location>
        <begin position="169"/>
        <end position="192"/>
    </location>
</feature>
<feature type="region of interest" description="Disordered" evidence="1">
    <location>
        <begin position="255"/>
        <end position="289"/>
    </location>
</feature>
<feature type="compositionally biased region" description="Basic and acidic residues" evidence="1">
    <location>
        <begin position="1"/>
        <end position="61"/>
    </location>
</feature>
<dbReference type="RefSeq" id="WP_331930499.1">
    <property type="nucleotide sequence ID" value="NZ_JBEPLU010000002.1"/>
</dbReference>
<feature type="region of interest" description="Disordered" evidence="1">
    <location>
        <begin position="1"/>
        <end position="89"/>
    </location>
</feature>
<dbReference type="InterPro" id="IPR051686">
    <property type="entry name" value="Lipoprotein_DolP"/>
</dbReference>
<evidence type="ECO:0000259" key="2">
    <source>
        <dbReference type="PROSITE" id="PS50914"/>
    </source>
</evidence>
<reference evidence="3 4" key="1">
    <citation type="submission" date="2024-06" db="EMBL/GenBank/DDBJ databases">
        <title>Genomic Encyclopedia of Type Strains, Phase IV (KMG-IV): sequencing the most valuable type-strain genomes for metagenomic binning, comparative biology and taxonomic classification.</title>
        <authorList>
            <person name="Goeker M."/>
        </authorList>
    </citation>
    <scope>NUCLEOTIDE SEQUENCE [LARGE SCALE GENOMIC DNA]</scope>
    <source>
        <strain evidence="3 4">DSM 17809</strain>
    </source>
</reference>
<dbReference type="EMBL" id="JBEPLU010000002">
    <property type="protein sequence ID" value="MET3527810.1"/>
    <property type="molecule type" value="Genomic_DNA"/>
</dbReference>
<evidence type="ECO:0000256" key="1">
    <source>
        <dbReference type="SAM" id="MobiDB-lite"/>
    </source>
</evidence>
<sequence length="289" mass="33555">MADRWMDEREELDRQGRERGPHRYRRYASDDRYERGYDRDERSFQPRDYDRGRTFGERETGMDYTGSRYGGRNYSYDTDPRGGRFYGDTGRERLYREEYAPYSITRGGAQPMSRYAGGYDPDRYGDRWRDDERAYRVAYGEHHGDHRGHYEDERRGFWERASDRVASWFGEDDRGQHRGRGPSGYKRTDERISEDVHERLTEDPWLDASAISVAVSNGEVTLSGAVPERESKHRAERLIEDMSGISHVQNNLRVRRPDPITGSGVGFGDSANAERIATEGAPPARGRTN</sequence>
<dbReference type="Proteomes" id="UP001549110">
    <property type="component" value="Unassembled WGS sequence"/>
</dbReference>
<gene>
    <name evidence="3" type="ORF">ABID41_002928</name>
</gene>
<organism evidence="3 4">
    <name type="scientific">Phenylobacterium koreense</name>
    <dbReference type="NCBI Taxonomy" id="266125"/>
    <lineage>
        <taxon>Bacteria</taxon>
        <taxon>Pseudomonadati</taxon>
        <taxon>Pseudomonadota</taxon>
        <taxon>Alphaproteobacteria</taxon>
        <taxon>Caulobacterales</taxon>
        <taxon>Caulobacteraceae</taxon>
        <taxon>Phenylobacterium</taxon>
    </lineage>
</organism>
<dbReference type="Pfam" id="PF04972">
    <property type="entry name" value="BON"/>
    <property type="match status" value="1"/>
</dbReference>